<evidence type="ECO:0000313" key="2">
    <source>
        <dbReference type="EMBL" id="SIT52234.1"/>
    </source>
</evidence>
<proteinExistence type="predicted"/>
<feature type="region of interest" description="Disordered" evidence="1">
    <location>
        <begin position="1"/>
        <end position="26"/>
    </location>
</feature>
<organism evidence="2 3">
    <name type="scientific">Paraburkholderia piptadeniae</name>
    <dbReference type="NCBI Taxonomy" id="1701573"/>
    <lineage>
        <taxon>Bacteria</taxon>
        <taxon>Pseudomonadati</taxon>
        <taxon>Pseudomonadota</taxon>
        <taxon>Betaproteobacteria</taxon>
        <taxon>Burkholderiales</taxon>
        <taxon>Burkholderiaceae</taxon>
        <taxon>Paraburkholderia</taxon>
    </lineage>
</organism>
<comment type="caution">
    <text evidence="2">The sequence shown here is derived from an EMBL/GenBank/DDBJ whole genome shotgun (WGS) entry which is preliminary data.</text>
</comment>
<accession>A0A1N7SXM0</accession>
<reference evidence="2" key="1">
    <citation type="submission" date="2016-12" db="EMBL/GenBank/DDBJ databases">
        <authorList>
            <person name="Moulin L."/>
        </authorList>
    </citation>
    <scope>NUCLEOTIDE SEQUENCE [LARGE SCALE GENOMIC DNA]</scope>
    <source>
        <strain evidence="2">STM 7183</strain>
    </source>
</reference>
<gene>
    <name evidence="2" type="ORF">BN2476_2240001</name>
</gene>
<evidence type="ECO:0000313" key="3">
    <source>
        <dbReference type="Proteomes" id="UP000195569"/>
    </source>
</evidence>
<keyword evidence="3" id="KW-1185">Reference proteome</keyword>
<dbReference type="Proteomes" id="UP000195569">
    <property type="component" value="Unassembled WGS sequence"/>
</dbReference>
<dbReference type="EMBL" id="CYGY02000224">
    <property type="protein sequence ID" value="SIT52234.1"/>
    <property type="molecule type" value="Genomic_DNA"/>
</dbReference>
<sequence length="26" mass="2547">MQSADVTAAAALKEALPSMNANPSAS</sequence>
<protein>
    <submittedName>
        <fullName evidence="2">Uncharacterized protein</fullName>
    </submittedName>
</protein>
<evidence type="ECO:0000256" key="1">
    <source>
        <dbReference type="SAM" id="MobiDB-lite"/>
    </source>
</evidence>
<dbReference type="AlphaFoldDB" id="A0A1N7SXM0"/>
<name>A0A1N7SXM0_9BURK</name>